<sequence length="334" mass="35418">MFARKYAFVTFTVAVLVMIGFAVKNPGNMELSAAISGSASPEQTQVSASPEPSIAPAESPRASTPKPKPTVKPSGAAAHSSAVNGQTVSSGSPTPTTSPAQEDSAQPSAQPTVQPTVQPNVQPAVRPSQEPDPTPKPASSGSTPKPEVTPQPASEPSAGSKGVDDPVPDEKKVTLSDSEIENVVKQYDAILEADQADQALPDWKKKADLLIAKGLDYLGTPYVFGAKAGDTDSFDCSSFLKYIFAGQEVTLPRDSRQQSQRGSEVAINQLREGDLVFFTTPKRKNNKGIERIGHVAVYIGDGLILHTFRPGIGVTVSELKGPWKDRFIEAKRVL</sequence>
<organism evidence="7 8">
    <name type="scientific">Paenibacillus aestuarii</name>
    <dbReference type="NCBI Taxonomy" id="516965"/>
    <lineage>
        <taxon>Bacteria</taxon>
        <taxon>Bacillati</taxon>
        <taxon>Bacillota</taxon>
        <taxon>Bacilli</taxon>
        <taxon>Bacillales</taxon>
        <taxon>Paenibacillaceae</taxon>
        <taxon>Paenibacillus</taxon>
    </lineage>
</organism>
<dbReference type="Gene3D" id="3.90.1720.10">
    <property type="entry name" value="endopeptidase domain like (from Nostoc punctiforme)"/>
    <property type="match status" value="1"/>
</dbReference>
<feature type="compositionally biased region" description="Low complexity" evidence="5">
    <location>
        <begin position="87"/>
        <end position="99"/>
    </location>
</feature>
<reference evidence="8" key="1">
    <citation type="journal article" date="2019" name="Int. J. Syst. Evol. Microbiol.">
        <title>The Global Catalogue of Microorganisms (GCM) 10K type strain sequencing project: providing services to taxonomists for standard genome sequencing and annotation.</title>
        <authorList>
            <consortium name="The Broad Institute Genomics Platform"/>
            <consortium name="The Broad Institute Genome Sequencing Center for Infectious Disease"/>
            <person name="Wu L."/>
            <person name="Ma J."/>
        </authorList>
    </citation>
    <scope>NUCLEOTIDE SEQUENCE [LARGE SCALE GENOMIC DNA]</scope>
    <source>
        <strain evidence="8">KACC 11904</strain>
    </source>
</reference>
<dbReference type="SUPFAM" id="SSF54001">
    <property type="entry name" value="Cysteine proteinases"/>
    <property type="match status" value="1"/>
</dbReference>
<keyword evidence="4" id="KW-0788">Thiol protease</keyword>
<comment type="caution">
    <text evidence="7">The sequence shown here is derived from an EMBL/GenBank/DDBJ whole genome shotgun (WGS) entry which is preliminary data.</text>
</comment>
<evidence type="ECO:0000313" key="7">
    <source>
        <dbReference type="EMBL" id="MFC5446910.1"/>
    </source>
</evidence>
<dbReference type="InterPro" id="IPR038765">
    <property type="entry name" value="Papain-like_cys_pep_sf"/>
</dbReference>
<dbReference type="Pfam" id="PF00877">
    <property type="entry name" value="NLPC_P60"/>
    <property type="match status" value="1"/>
</dbReference>
<proteinExistence type="inferred from homology"/>
<keyword evidence="3" id="KW-0378">Hydrolase</keyword>
<evidence type="ECO:0000256" key="3">
    <source>
        <dbReference type="ARBA" id="ARBA00022801"/>
    </source>
</evidence>
<dbReference type="RefSeq" id="WP_270880401.1">
    <property type="nucleotide sequence ID" value="NZ_JAQFVF010000033.1"/>
</dbReference>
<feature type="compositionally biased region" description="Basic and acidic residues" evidence="5">
    <location>
        <begin position="162"/>
        <end position="174"/>
    </location>
</feature>
<dbReference type="InterPro" id="IPR000064">
    <property type="entry name" value="NLP_P60_dom"/>
</dbReference>
<dbReference type="PROSITE" id="PS51935">
    <property type="entry name" value="NLPC_P60"/>
    <property type="match status" value="1"/>
</dbReference>
<feature type="compositionally biased region" description="Low complexity" evidence="5">
    <location>
        <begin position="47"/>
        <end position="65"/>
    </location>
</feature>
<feature type="compositionally biased region" description="Polar residues" evidence="5">
    <location>
        <begin position="100"/>
        <end position="121"/>
    </location>
</feature>
<comment type="similarity">
    <text evidence="1">Belongs to the peptidase C40 family.</text>
</comment>
<accession>A0ABW0K0L3</accession>
<evidence type="ECO:0000313" key="8">
    <source>
        <dbReference type="Proteomes" id="UP001596044"/>
    </source>
</evidence>
<feature type="region of interest" description="Disordered" evidence="5">
    <location>
        <begin position="40"/>
        <end position="177"/>
    </location>
</feature>
<evidence type="ECO:0000256" key="2">
    <source>
        <dbReference type="ARBA" id="ARBA00022670"/>
    </source>
</evidence>
<gene>
    <name evidence="7" type="ORF">ACFPOG_01425</name>
</gene>
<dbReference type="Proteomes" id="UP001596044">
    <property type="component" value="Unassembled WGS sequence"/>
</dbReference>
<feature type="domain" description="NlpC/P60" evidence="6">
    <location>
        <begin position="204"/>
        <end position="334"/>
    </location>
</feature>
<evidence type="ECO:0000256" key="1">
    <source>
        <dbReference type="ARBA" id="ARBA00007074"/>
    </source>
</evidence>
<dbReference type="InterPro" id="IPR051202">
    <property type="entry name" value="Peptidase_C40"/>
</dbReference>
<keyword evidence="8" id="KW-1185">Reference proteome</keyword>
<evidence type="ECO:0000259" key="6">
    <source>
        <dbReference type="PROSITE" id="PS51935"/>
    </source>
</evidence>
<dbReference type="PANTHER" id="PTHR47053">
    <property type="entry name" value="MUREIN DD-ENDOPEPTIDASE MEPH-RELATED"/>
    <property type="match status" value="1"/>
</dbReference>
<dbReference type="EMBL" id="JBHSMJ010000004">
    <property type="protein sequence ID" value="MFC5446910.1"/>
    <property type="molecule type" value="Genomic_DNA"/>
</dbReference>
<name>A0ABW0K0L3_9BACL</name>
<keyword evidence="2" id="KW-0645">Protease</keyword>
<evidence type="ECO:0000256" key="4">
    <source>
        <dbReference type="ARBA" id="ARBA00022807"/>
    </source>
</evidence>
<evidence type="ECO:0000256" key="5">
    <source>
        <dbReference type="SAM" id="MobiDB-lite"/>
    </source>
</evidence>
<dbReference type="PANTHER" id="PTHR47053:SF1">
    <property type="entry name" value="MUREIN DD-ENDOPEPTIDASE MEPH-RELATED"/>
    <property type="match status" value="1"/>
</dbReference>
<protein>
    <submittedName>
        <fullName evidence="7">NlpC/P60 family protein</fullName>
    </submittedName>
</protein>